<comment type="caution">
    <text evidence="10">The sequence shown here is derived from an EMBL/GenBank/DDBJ whole genome shotgun (WGS) entry which is preliminary data.</text>
</comment>
<name>A0AAW8J6I8_9GAMM</name>
<protein>
    <submittedName>
        <fullName evidence="10">ABC transporter permease</fullName>
    </submittedName>
</protein>
<gene>
    <name evidence="10" type="ORF">RFH47_06280</name>
</gene>
<keyword evidence="3" id="KW-0813">Transport</keyword>
<dbReference type="Pfam" id="PF12698">
    <property type="entry name" value="ABC2_membrane_3"/>
    <property type="match status" value="1"/>
</dbReference>
<accession>A0AAW8J6I8</accession>
<dbReference type="AlphaFoldDB" id="A0AAW8J6I8"/>
<dbReference type="InterPro" id="IPR051449">
    <property type="entry name" value="ABC-2_transporter_component"/>
</dbReference>
<dbReference type="RefSeq" id="WP_308974528.1">
    <property type="nucleotide sequence ID" value="NZ_JAVIDL010000009.1"/>
</dbReference>
<dbReference type="PROSITE" id="PS51012">
    <property type="entry name" value="ABC_TM2"/>
    <property type="match status" value="1"/>
</dbReference>
<keyword evidence="5 8" id="KW-0812">Transmembrane</keyword>
<dbReference type="Proteomes" id="UP001243844">
    <property type="component" value="Unassembled WGS sequence"/>
</dbReference>
<comment type="subcellular location">
    <subcellularLocation>
        <location evidence="1">Cell membrane</location>
        <topology evidence="1">Multi-pass membrane protein</topology>
    </subcellularLocation>
</comment>
<keyword evidence="7 8" id="KW-0472">Membrane</keyword>
<evidence type="ECO:0000256" key="2">
    <source>
        <dbReference type="ARBA" id="ARBA00007783"/>
    </source>
</evidence>
<dbReference type="PANTHER" id="PTHR30294:SF47">
    <property type="entry name" value="INNER MEMBRANE TRANSPORT PERMEASE YHHJ"/>
    <property type="match status" value="1"/>
</dbReference>
<evidence type="ECO:0000256" key="6">
    <source>
        <dbReference type="ARBA" id="ARBA00022989"/>
    </source>
</evidence>
<dbReference type="EMBL" id="JAVIDL010000009">
    <property type="protein sequence ID" value="MDQ8935329.1"/>
    <property type="molecule type" value="Genomic_DNA"/>
</dbReference>
<dbReference type="Gene3D" id="3.40.1710.10">
    <property type="entry name" value="abc type-2 transporter like domain"/>
    <property type="match status" value="1"/>
</dbReference>
<evidence type="ECO:0000256" key="8">
    <source>
        <dbReference type="SAM" id="Phobius"/>
    </source>
</evidence>
<feature type="transmembrane region" description="Helical" evidence="8">
    <location>
        <begin position="183"/>
        <end position="201"/>
    </location>
</feature>
<sequence>MIRAKLQNIYQLGCKELWSLWRDPIMLVLILYTFTISVYTAATAVPDGLNKAPIAIVDEDHSILSERISSAFVPPYFIAQSTELNAMDSGMDAGQFTFALNIPVDFQKDLLAGNPASVQVNVDATRMSQALSGAGYIQQIVLSEVNEYLQRHRQVTVLPVDLELRARFNPTLNAQWFGSVMQIINNVAMLSIILTGAALIREREHGTIEHLMVMPVTVFEIMLAKVWSMSLVVMIAAFVGIKVVVQGVLHVPIDGSLLLFFFGALLTLFATTSMGIYMATVSKSMPQFGLLMMLVLIPMQMLSGGLTPRESMPEFVQHVMLLAPTTHFVSLAQAILYRNAGFDVVWPSFLCLIAIASVFFYVAWKRFKDTIHTMA</sequence>
<organism evidence="10 11">
    <name type="scientific">Acinetobacter rudis</name>
    <dbReference type="NCBI Taxonomy" id="632955"/>
    <lineage>
        <taxon>Bacteria</taxon>
        <taxon>Pseudomonadati</taxon>
        <taxon>Pseudomonadota</taxon>
        <taxon>Gammaproteobacteria</taxon>
        <taxon>Moraxellales</taxon>
        <taxon>Moraxellaceae</taxon>
        <taxon>Acinetobacter</taxon>
    </lineage>
</organism>
<feature type="domain" description="ABC transmembrane type-2" evidence="9">
    <location>
        <begin position="142"/>
        <end position="370"/>
    </location>
</feature>
<feature type="transmembrane region" description="Helical" evidence="8">
    <location>
        <begin position="25"/>
        <end position="45"/>
    </location>
</feature>
<evidence type="ECO:0000256" key="1">
    <source>
        <dbReference type="ARBA" id="ARBA00004651"/>
    </source>
</evidence>
<comment type="similarity">
    <text evidence="2">Belongs to the ABC-2 integral membrane protein family.</text>
</comment>
<dbReference type="InterPro" id="IPR047817">
    <property type="entry name" value="ABC2_TM_bact-type"/>
</dbReference>
<feature type="transmembrane region" description="Helical" evidence="8">
    <location>
        <begin position="285"/>
        <end position="307"/>
    </location>
</feature>
<feature type="transmembrane region" description="Helical" evidence="8">
    <location>
        <begin position="221"/>
        <end position="245"/>
    </location>
</feature>
<evidence type="ECO:0000256" key="7">
    <source>
        <dbReference type="ARBA" id="ARBA00023136"/>
    </source>
</evidence>
<feature type="transmembrane region" description="Helical" evidence="8">
    <location>
        <begin position="257"/>
        <end position="279"/>
    </location>
</feature>
<evidence type="ECO:0000313" key="11">
    <source>
        <dbReference type="Proteomes" id="UP001243844"/>
    </source>
</evidence>
<keyword evidence="4" id="KW-1003">Cell membrane</keyword>
<dbReference type="InterPro" id="IPR013525">
    <property type="entry name" value="ABC2_TM"/>
</dbReference>
<evidence type="ECO:0000256" key="4">
    <source>
        <dbReference type="ARBA" id="ARBA00022475"/>
    </source>
</evidence>
<keyword evidence="6 8" id="KW-1133">Transmembrane helix</keyword>
<reference evidence="10" key="1">
    <citation type="submission" date="2023-08" db="EMBL/GenBank/DDBJ databases">
        <title>Emergence of clinically-relevant ST2 carbapenem-resistant Acinetobacter baumannii strains in hospital sewages in Zhejiang, East of China.</title>
        <authorList>
            <person name="Kaichao C."/>
            <person name="Zhang R."/>
        </authorList>
    </citation>
    <scope>NUCLEOTIDE SEQUENCE</scope>
    <source>
        <strain evidence="10">M-RB-37</strain>
    </source>
</reference>
<evidence type="ECO:0000256" key="3">
    <source>
        <dbReference type="ARBA" id="ARBA00022448"/>
    </source>
</evidence>
<dbReference type="PANTHER" id="PTHR30294">
    <property type="entry name" value="MEMBRANE COMPONENT OF ABC TRANSPORTER YHHJ-RELATED"/>
    <property type="match status" value="1"/>
</dbReference>
<dbReference type="GO" id="GO:0005886">
    <property type="term" value="C:plasma membrane"/>
    <property type="evidence" value="ECO:0007669"/>
    <property type="project" value="UniProtKB-SubCell"/>
</dbReference>
<dbReference type="GO" id="GO:0140359">
    <property type="term" value="F:ABC-type transporter activity"/>
    <property type="evidence" value="ECO:0007669"/>
    <property type="project" value="InterPro"/>
</dbReference>
<evidence type="ECO:0000313" key="10">
    <source>
        <dbReference type="EMBL" id="MDQ8935329.1"/>
    </source>
</evidence>
<proteinExistence type="inferred from homology"/>
<evidence type="ECO:0000256" key="5">
    <source>
        <dbReference type="ARBA" id="ARBA00022692"/>
    </source>
</evidence>
<feature type="transmembrane region" description="Helical" evidence="8">
    <location>
        <begin position="344"/>
        <end position="364"/>
    </location>
</feature>
<evidence type="ECO:0000259" key="9">
    <source>
        <dbReference type="PROSITE" id="PS51012"/>
    </source>
</evidence>